<dbReference type="VEuPathDB" id="FungiDB:An02g07910"/>
<evidence type="ECO:0000313" key="6">
    <source>
        <dbReference type="Proteomes" id="UP000068243"/>
    </source>
</evidence>
<dbReference type="VEuPathDB" id="FungiDB:ASPNIDRAFT2_1175046"/>
<evidence type="ECO:0000256" key="1">
    <source>
        <dbReference type="SAM" id="MobiDB-lite"/>
    </source>
</evidence>
<dbReference type="InterPro" id="IPR036047">
    <property type="entry name" value="F-box-like_dom_sf"/>
</dbReference>
<feature type="domain" description="F-box" evidence="4">
    <location>
        <begin position="317"/>
        <end position="367"/>
    </location>
</feature>
<dbReference type="VEuPathDB" id="FungiDB:ATCC64974_97080"/>
<dbReference type="InterPro" id="IPR001810">
    <property type="entry name" value="F-box_dom"/>
</dbReference>
<name>A0A100I8A7_ASPNG</name>
<dbReference type="VEuPathDB" id="FungiDB:ASPNIDRAFT2_1160961"/>
<keyword evidence="2" id="KW-1133">Transmembrane helix</keyword>
<protein>
    <recommendedName>
        <fullName evidence="4">F-box domain-containing protein</fullName>
    </recommendedName>
</protein>
<keyword evidence="2" id="KW-0472">Membrane</keyword>
<proteinExistence type="predicted"/>
<dbReference type="VEuPathDB" id="FungiDB:M747DRAFT_296044"/>
<dbReference type="VEuPathDB" id="FungiDB:M747DRAFT_331765"/>
<evidence type="ECO:0000259" key="4">
    <source>
        <dbReference type="PROSITE" id="PS50181"/>
    </source>
</evidence>
<gene>
    <name evidence="5" type="ORF">ABL_01730</name>
</gene>
<feature type="transmembrane region" description="Helical" evidence="2">
    <location>
        <begin position="1346"/>
        <end position="1369"/>
    </location>
</feature>
<organism evidence="5 6">
    <name type="scientific">Aspergillus niger</name>
    <dbReference type="NCBI Taxonomy" id="5061"/>
    <lineage>
        <taxon>Eukaryota</taxon>
        <taxon>Fungi</taxon>
        <taxon>Dikarya</taxon>
        <taxon>Ascomycota</taxon>
        <taxon>Pezizomycotina</taxon>
        <taxon>Eurotiomycetes</taxon>
        <taxon>Eurotiomycetidae</taxon>
        <taxon>Eurotiales</taxon>
        <taxon>Aspergillaceae</taxon>
        <taxon>Aspergillus</taxon>
        <taxon>Aspergillus subgen. Circumdati</taxon>
    </lineage>
</organism>
<dbReference type="EMBL" id="BCMY01000002">
    <property type="protein sequence ID" value="GAQ36549.1"/>
    <property type="molecule type" value="Genomic_DNA"/>
</dbReference>
<evidence type="ECO:0000256" key="3">
    <source>
        <dbReference type="SAM" id="SignalP"/>
    </source>
</evidence>
<dbReference type="OMA" id="VGQWMNE"/>
<dbReference type="PROSITE" id="PS50181">
    <property type="entry name" value="FBOX"/>
    <property type="match status" value="1"/>
</dbReference>
<dbReference type="SMART" id="SM00256">
    <property type="entry name" value="FBOX"/>
    <property type="match status" value="1"/>
</dbReference>
<feature type="chain" id="PRO_5007087227" description="F-box domain-containing protein" evidence="3">
    <location>
        <begin position="21"/>
        <end position="1450"/>
    </location>
</feature>
<accession>A0A100I8A7</accession>
<dbReference type="Pfam" id="PF00646">
    <property type="entry name" value="F-box"/>
    <property type="match status" value="1"/>
</dbReference>
<dbReference type="Proteomes" id="UP000068243">
    <property type="component" value="Unassembled WGS sequence"/>
</dbReference>
<reference evidence="6" key="1">
    <citation type="journal article" date="2016" name="Genome Announc.">
        <title>Draft genome sequence of Aspergillus niger strain An76.</title>
        <authorList>
            <person name="Gong W."/>
            <person name="Cheng Z."/>
            <person name="Zhang H."/>
            <person name="Liu L."/>
            <person name="Gao P."/>
            <person name="Wang L."/>
        </authorList>
    </citation>
    <scope>NUCLEOTIDE SEQUENCE [LARGE SCALE GENOMIC DNA]</scope>
    <source>
        <strain evidence="6">An76</strain>
    </source>
</reference>
<dbReference type="SUPFAM" id="SSF81383">
    <property type="entry name" value="F-box domain"/>
    <property type="match status" value="1"/>
</dbReference>
<keyword evidence="3" id="KW-0732">Signal</keyword>
<evidence type="ECO:0000256" key="2">
    <source>
        <dbReference type="SAM" id="Phobius"/>
    </source>
</evidence>
<dbReference type="VEuPathDB" id="FungiDB:An06g00670"/>
<evidence type="ECO:0000313" key="5">
    <source>
        <dbReference type="EMBL" id="GAQ36549.1"/>
    </source>
</evidence>
<dbReference type="PANTHER" id="PTHR16861">
    <property type="entry name" value="GLYCOPROTEIN 38"/>
    <property type="match status" value="1"/>
</dbReference>
<feature type="signal peptide" evidence="3">
    <location>
        <begin position="1"/>
        <end position="20"/>
    </location>
</feature>
<dbReference type="PaxDb" id="5061-CADANGAP00002244"/>
<dbReference type="OrthoDB" id="5273847at2759"/>
<dbReference type="InterPro" id="IPR056021">
    <property type="entry name" value="DUF7600"/>
</dbReference>
<dbReference type="VEuPathDB" id="FungiDB:ASPNIDRAFT2_1165204"/>
<sequence>MRPSSIITFLSLAVLPVALASPVGNNQDSSIAKRCCILCDNPYARCGANDKREAVQTEEEVFQGPEKRCCVNCDVNRVLVYQLSLTKGTSVPPRKMVSNVYCPFCGVILLPDPYWDGPDTPQSSARPWYAQVRGIYSTNPAVDHIKTTGIGVVRGRKTLHAPLDSNRVYGDVSFDALDEWRLCEQSDSQWCFGFHESCWKLLILRLNHGRVGSSSQSDTAVAEMVFYQLNCTPCLEASIFHFGHDYAGAAQTHKVFGRIQPVDLDSHLYADPCAISVMNYPTDSSSAAEELGSSPRRNLSHGNSRVGRLAKAGERRYHAFSNLSIELLLEILSYVPFEQHLTLRLVCHDLSVLADMSMLSRSYWRSRFLLGQEADFVFPRLSESQNWFRLFFATRASLKAATPTLANRKRIRDLLEPIASLVDLDSIFRRGPGGLDYCPSPMRGNNFTLVDIESFQAGPRLAKVVNYFSGQLAYIDEDCPLQEGCRVLYRKAQPFMVPQEEHEKRIGISTVKIGARRFISGINILPLDEGNCVGRLIGYRNPATETCIDVPTKLFIEAFRVAFCSEGLVGIQLQYDNSASSCWIGGSNGPGIAQGTLQIPTRANEYHLLADIDRFKIVSLGLAEWIDDHQSSLHRAHSNVKVSFHAPSQLWIPHAPIHEGLVVSLLLPPEPPRAFEPLSNIDFGGPGGRCLMSLIRLDFHMTSYPHPLIGIGYHYADGKSVFFGSTGGCAISIPINGPSGERISGISIVEDNRDLFLSEGLGGLQVSTNYERSIILAPLRYRLEASVTPIPSLPPGHFITGLVSHQKTYGTRFIRVGIQSQFCDEPSTIPHILDRECHLVPDNEIRYDEKFSHFINGSNSDSYQSYASLKGIRKIQASAGISGWSRPQSGISGLKLEYYNHPSPAIVGQWMNELEDCFDISPDEDIQSVTVWIAPLGYSSESPGLAVGQVAVIRFETTSARSVTFRSPYSHTFPTGMIRNEYQRCFDEELTAISWIFNESSDRVRAVNSPHKNWRPRLLVPEVSPPMNLVRKLYFETWNDNTCPEKVVTIEAYFRGRAIIGLLFVYRSGVMASTGDLDTDSRQAVHIARDDNIVGMSATVAGSELVEIDFEVEHNASPKSQRLSLAFEPPYTPETAVDYEWRDVWYCPYPYITCRLPPLAKSNSNITMSNDSNSNDLAPPFGYPVRRNGTCYDTENDCGSTWGPYRECCPKGATCAPGNCCHSAAACGNILKLDPHCGNTSALLYYENDYFCCSRGLDAFARVSNGFVGCTDDVSTLGSEFSLLSPVSTTSSSTSATTSATVTSGASSSTSTADTSSLSSSIISSATAQPTTNASSNTESKTNTGAIAGGVVGGVAGLALIIFIIWFMISRRLQAARRHADDDDMPSTYIGHRTKNNHPRELQGDAAAPSVAELVSAPPVYELGSRPPVYELGSRPPVFELAGGVDGGRI</sequence>
<dbReference type="VEuPathDB" id="FungiDB:M747DRAFT_61267"/>
<dbReference type="PANTHER" id="PTHR16861:SF7">
    <property type="entry name" value="MEMBRANE ANCHOR OPY2 N-TERMINAL DOMAIN-CONTAINING PROTEIN"/>
    <property type="match status" value="1"/>
</dbReference>
<feature type="region of interest" description="Disordered" evidence="1">
    <location>
        <begin position="1286"/>
        <end position="1313"/>
    </location>
</feature>
<dbReference type="Pfam" id="PF24539">
    <property type="entry name" value="DUF7600"/>
    <property type="match status" value="1"/>
</dbReference>
<comment type="caution">
    <text evidence="5">The sequence shown here is derived from an EMBL/GenBank/DDBJ whole genome shotgun (WGS) entry which is preliminary data.</text>
</comment>
<keyword evidence="2" id="KW-0812">Transmembrane</keyword>
<dbReference type="VEuPathDB" id="FungiDB:ATCC64974_56260"/>